<protein>
    <submittedName>
        <fullName evidence="1">Uncharacterized protein</fullName>
    </submittedName>
</protein>
<evidence type="ECO:0000313" key="1">
    <source>
        <dbReference type="EMBL" id="VGL86132.1"/>
    </source>
</evidence>
<accession>A0A486QBT4</accession>
<reference evidence="1" key="1">
    <citation type="submission" date="2019-03" db="EMBL/GenBank/DDBJ databases">
        <authorList>
            <consortium name="Pathogen Informatics"/>
        </authorList>
    </citation>
    <scope>NUCLEOTIDE SEQUENCE</scope>
    <source>
        <strain evidence="1">5012STDY7626466</strain>
    </source>
</reference>
<gene>
    <name evidence="1" type="ORF">SAMEA4873656_00622</name>
</gene>
<dbReference type="AlphaFoldDB" id="A0A486QBT4"/>
<organism evidence="1">
    <name type="scientific">Klebsiella pneumoniae</name>
    <dbReference type="NCBI Taxonomy" id="573"/>
    <lineage>
        <taxon>Bacteria</taxon>
        <taxon>Pseudomonadati</taxon>
        <taxon>Pseudomonadota</taxon>
        <taxon>Gammaproteobacteria</taxon>
        <taxon>Enterobacterales</taxon>
        <taxon>Enterobacteriaceae</taxon>
        <taxon>Klebsiella/Raoultella group</taxon>
        <taxon>Klebsiella</taxon>
        <taxon>Klebsiella pneumoniae complex</taxon>
    </lineage>
</organism>
<sequence length="84" mass="9547">MTDITELAQSLRRRAASANEFGEGLYVKGDEIIELVDVLDKAQQRIYELEYDEVVNGWLTQSTNSTWLYWLSITTNSAAKLSCI</sequence>
<name>A0A486QBT4_KLEPN</name>
<dbReference type="EMBL" id="CAAHCZ010000001">
    <property type="protein sequence ID" value="VGL86132.1"/>
    <property type="molecule type" value="Genomic_DNA"/>
</dbReference>
<proteinExistence type="predicted"/>